<keyword evidence="4" id="KW-0694">RNA-binding</keyword>
<evidence type="ECO:0000313" key="8">
    <source>
        <dbReference type="Proteomes" id="UP001153076"/>
    </source>
</evidence>
<dbReference type="Proteomes" id="UP001153076">
    <property type="component" value="Unassembled WGS sequence"/>
</dbReference>
<evidence type="ECO:0000259" key="6">
    <source>
        <dbReference type="SMART" id="SM00322"/>
    </source>
</evidence>
<keyword evidence="2" id="KW-0677">Repeat</keyword>
<keyword evidence="8" id="KW-1185">Reference proteome</keyword>
<evidence type="ECO:0000256" key="4">
    <source>
        <dbReference type="PROSITE-ProRule" id="PRU00117"/>
    </source>
</evidence>
<dbReference type="PROSITE" id="PS50084">
    <property type="entry name" value="KH_TYPE_1"/>
    <property type="match status" value="3"/>
</dbReference>
<dbReference type="GO" id="GO:0030527">
    <property type="term" value="F:structural constituent of chromatin"/>
    <property type="evidence" value="ECO:0007669"/>
    <property type="project" value="InterPro"/>
</dbReference>
<feature type="domain" description="K Homology" evidence="6">
    <location>
        <begin position="7"/>
        <end position="80"/>
    </location>
</feature>
<proteinExistence type="inferred from homology"/>
<feature type="domain" description="K Homology" evidence="6">
    <location>
        <begin position="287"/>
        <end position="360"/>
    </location>
</feature>
<dbReference type="GO" id="GO:0003723">
    <property type="term" value="F:RNA binding"/>
    <property type="evidence" value="ECO:0007669"/>
    <property type="project" value="UniProtKB-UniRule"/>
</dbReference>
<dbReference type="InterPro" id="IPR036612">
    <property type="entry name" value="KH_dom_type_1_sf"/>
</dbReference>
<dbReference type="SUPFAM" id="SSF54791">
    <property type="entry name" value="Eukaryotic type KH-domain (KH-domain type I)"/>
    <property type="match status" value="3"/>
</dbReference>
<dbReference type="Gene3D" id="1.10.20.10">
    <property type="entry name" value="Histone, subunit A"/>
    <property type="match status" value="1"/>
</dbReference>
<evidence type="ECO:0000256" key="3">
    <source>
        <dbReference type="ARBA" id="ARBA00022990"/>
    </source>
</evidence>
<dbReference type="CDD" id="cd22437">
    <property type="entry name" value="KH-I_BTR1_rpt2"/>
    <property type="match status" value="1"/>
</dbReference>
<dbReference type="GO" id="GO:0000786">
    <property type="term" value="C:nucleosome"/>
    <property type="evidence" value="ECO:0007669"/>
    <property type="project" value="InterPro"/>
</dbReference>
<dbReference type="InterPro" id="IPR009072">
    <property type="entry name" value="Histone-fold"/>
</dbReference>
<dbReference type="Pfam" id="PF00125">
    <property type="entry name" value="Histone"/>
    <property type="match status" value="1"/>
</dbReference>
<keyword evidence="3" id="KW-0007">Acetylation</keyword>
<dbReference type="PANTHER" id="PTHR10288">
    <property type="entry name" value="KH DOMAIN CONTAINING RNA BINDING PROTEIN"/>
    <property type="match status" value="1"/>
</dbReference>
<accession>A0A9Q1QKL8</accession>
<sequence>MSDYMEKPTYVKFLVSNSAAGSVIGKGGSTITDFQKESGARIQLSRNHEFFPGTADRIIMISGKLDDILKAMNLIINKLLSEIQSEDGDDMEQRSKVRLIVPNSCCGAIIGKGGTTIKSFIEDSGAGIKISPQDNNYIGLSDRIVTVTGSFEEEMQAIDLILSKLTEDPLYLQSMNAPLSYSGLRLLRRPGWVFSRVYARTIDVVALADFRDQLSRVYNCPEFTVCVDGRTRGGCMEACVVVGGVLFAGFHCVPYPYVLPPVGTAAYNSSYGPNGVGGRYPSNKEDRGNSLTIGVADEHIGVVVGRGGRNILEISQASGARIKISDRGDFMSGTSNRKVTITGSLRAIRAAEAMINQKVASVTERKQSAKQTKGQNNNAVVAGALFEEEEEGEIALIRTTLTRKRKAGTSDSQATPGSAGRSGKKKHRFRAGTVALREIRKLQKSVELLIPAAPFIRTVKEITYRLAPHVGRWQAEALLALQEVQ</sequence>
<comment type="similarity">
    <text evidence="1">Belongs to the histone H3 family.</text>
</comment>
<dbReference type="GO" id="GO:0046982">
    <property type="term" value="F:protein heterodimerization activity"/>
    <property type="evidence" value="ECO:0007669"/>
    <property type="project" value="InterPro"/>
</dbReference>
<protein>
    <recommendedName>
        <fullName evidence="6">K Homology domain-containing protein</fullName>
    </recommendedName>
</protein>
<dbReference type="InterPro" id="IPR004088">
    <property type="entry name" value="KH_dom_type_1"/>
</dbReference>
<dbReference type="InterPro" id="IPR000164">
    <property type="entry name" value="Histone_H3/CENP-A"/>
</dbReference>
<dbReference type="Pfam" id="PF00013">
    <property type="entry name" value="KH_1"/>
    <property type="match status" value="3"/>
</dbReference>
<dbReference type="SUPFAM" id="SSF47113">
    <property type="entry name" value="Histone-fold"/>
    <property type="match status" value="1"/>
</dbReference>
<gene>
    <name evidence="7" type="ORF">Cgig2_022571</name>
</gene>
<evidence type="ECO:0000256" key="2">
    <source>
        <dbReference type="ARBA" id="ARBA00022737"/>
    </source>
</evidence>
<dbReference type="Gene3D" id="3.30.1370.10">
    <property type="entry name" value="K Homology domain, type 1"/>
    <property type="match status" value="3"/>
</dbReference>
<evidence type="ECO:0000256" key="5">
    <source>
        <dbReference type="SAM" id="MobiDB-lite"/>
    </source>
</evidence>
<dbReference type="SMART" id="SM00322">
    <property type="entry name" value="KH"/>
    <property type="match status" value="3"/>
</dbReference>
<organism evidence="7 8">
    <name type="scientific">Carnegiea gigantea</name>
    <dbReference type="NCBI Taxonomy" id="171969"/>
    <lineage>
        <taxon>Eukaryota</taxon>
        <taxon>Viridiplantae</taxon>
        <taxon>Streptophyta</taxon>
        <taxon>Embryophyta</taxon>
        <taxon>Tracheophyta</taxon>
        <taxon>Spermatophyta</taxon>
        <taxon>Magnoliopsida</taxon>
        <taxon>eudicotyledons</taxon>
        <taxon>Gunneridae</taxon>
        <taxon>Pentapetalae</taxon>
        <taxon>Caryophyllales</taxon>
        <taxon>Cactineae</taxon>
        <taxon>Cactaceae</taxon>
        <taxon>Cactoideae</taxon>
        <taxon>Echinocereeae</taxon>
        <taxon>Carnegiea</taxon>
    </lineage>
</organism>
<name>A0A9Q1QKL8_9CARY</name>
<comment type="caution">
    <text evidence="7">The sequence shown here is derived from an EMBL/GenBank/DDBJ whole genome shotgun (WGS) entry which is preliminary data.</text>
</comment>
<dbReference type="OrthoDB" id="441329at2759"/>
<dbReference type="GO" id="GO:0003677">
    <property type="term" value="F:DNA binding"/>
    <property type="evidence" value="ECO:0007669"/>
    <property type="project" value="InterPro"/>
</dbReference>
<feature type="domain" description="K Homology" evidence="6">
    <location>
        <begin position="93"/>
        <end position="166"/>
    </location>
</feature>
<dbReference type="EMBL" id="JAKOGI010000081">
    <property type="protein sequence ID" value="KAJ8445051.1"/>
    <property type="molecule type" value="Genomic_DNA"/>
</dbReference>
<dbReference type="InterPro" id="IPR004087">
    <property type="entry name" value="KH_dom"/>
</dbReference>
<dbReference type="InterPro" id="IPR007125">
    <property type="entry name" value="H2A/H2B/H3"/>
</dbReference>
<dbReference type="AlphaFoldDB" id="A0A9Q1QKL8"/>
<evidence type="ECO:0000256" key="1">
    <source>
        <dbReference type="ARBA" id="ARBA00010343"/>
    </source>
</evidence>
<evidence type="ECO:0000313" key="7">
    <source>
        <dbReference type="EMBL" id="KAJ8445051.1"/>
    </source>
</evidence>
<feature type="region of interest" description="Disordered" evidence="5">
    <location>
        <begin position="405"/>
        <end position="427"/>
    </location>
</feature>
<dbReference type="SMART" id="SM00428">
    <property type="entry name" value="H3"/>
    <property type="match status" value="1"/>
</dbReference>
<reference evidence="7" key="1">
    <citation type="submission" date="2022-04" db="EMBL/GenBank/DDBJ databases">
        <title>Carnegiea gigantea Genome sequencing and assembly v2.</title>
        <authorList>
            <person name="Copetti D."/>
            <person name="Sanderson M.J."/>
            <person name="Burquez A."/>
            <person name="Wojciechowski M.F."/>
        </authorList>
    </citation>
    <scope>NUCLEOTIDE SEQUENCE</scope>
    <source>
        <strain evidence="7">SGP5-SGP5p</strain>
        <tissue evidence="7">Aerial part</tissue>
    </source>
</reference>